<dbReference type="Gene3D" id="2.40.30.100">
    <property type="entry name" value="AF2212/PG0164-like"/>
    <property type="match status" value="1"/>
</dbReference>
<evidence type="ECO:0000313" key="2">
    <source>
        <dbReference type="Proteomes" id="UP000184420"/>
    </source>
</evidence>
<proteinExistence type="predicted"/>
<dbReference type="Proteomes" id="UP000184420">
    <property type="component" value="Unassembled WGS sequence"/>
</dbReference>
<protein>
    <submittedName>
        <fullName evidence="1">Bacteriocin-protection, YdeI or OmpD-Associated</fullName>
    </submittedName>
</protein>
<dbReference type="RefSeq" id="WP_073081032.1">
    <property type="nucleotide sequence ID" value="NZ_FRBL01000004.1"/>
</dbReference>
<dbReference type="Pfam" id="PF13376">
    <property type="entry name" value="OmdA"/>
    <property type="match status" value="1"/>
</dbReference>
<organism evidence="1 2">
    <name type="scientific">Chitinophaga jiangningensis</name>
    <dbReference type="NCBI Taxonomy" id="1419482"/>
    <lineage>
        <taxon>Bacteria</taxon>
        <taxon>Pseudomonadati</taxon>
        <taxon>Bacteroidota</taxon>
        <taxon>Chitinophagia</taxon>
        <taxon>Chitinophagales</taxon>
        <taxon>Chitinophagaceae</taxon>
        <taxon>Chitinophaga</taxon>
    </lineage>
</organism>
<dbReference type="InterPro" id="IPR037079">
    <property type="entry name" value="AF2212/PG0164-like_sf"/>
</dbReference>
<sequence length="164" mass="18480">MTEKALIDKKKLLERWEVKGGWTYISLPEIPKDPRQHFGMRKVRGTIDGHELPVCNLMPVKGSHMMLPVNATIRKKIKKEAGATVHLILFAAGENIMDVATQDFIDCLHDEPAALAAYNTMSPAEQKKCLQWLMEITVTDTRIQRMADAINHLAAGRTYLGNKK</sequence>
<name>A0A1M7CIG3_9BACT</name>
<dbReference type="AlphaFoldDB" id="A0A1M7CIG3"/>
<dbReference type="InterPro" id="IPR015018">
    <property type="entry name" value="DUF1905"/>
</dbReference>
<accession>A0A1M7CIG3</accession>
<reference evidence="1 2" key="1">
    <citation type="submission" date="2016-11" db="EMBL/GenBank/DDBJ databases">
        <authorList>
            <person name="Jaros S."/>
            <person name="Januszkiewicz K."/>
            <person name="Wedrychowicz H."/>
        </authorList>
    </citation>
    <scope>NUCLEOTIDE SEQUENCE [LARGE SCALE GENOMIC DNA]</scope>
    <source>
        <strain evidence="1 2">DSM 27406</strain>
    </source>
</reference>
<gene>
    <name evidence="1" type="ORF">SAMN05444266_104339</name>
</gene>
<evidence type="ECO:0000313" key="1">
    <source>
        <dbReference type="EMBL" id="SHL66963.1"/>
    </source>
</evidence>
<keyword evidence="2" id="KW-1185">Reference proteome</keyword>
<dbReference type="Pfam" id="PF08922">
    <property type="entry name" value="DUF1905"/>
    <property type="match status" value="1"/>
</dbReference>
<dbReference type="OrthoDB" id="680797at2"/>
<dbReference type="SUPFAM" id="SSF141694">
    <property type="entry name" value="AF2212/PG0164-like"/>
    <property type="match status" value="1"/>
</dbReference>
<dbReference type="EMBL" id="FRBL01000004">
    <property type="protein sequence ID" value="SHL66963.1"/>
    <property type="molecule type" value="Genomic_DNA"/>
</dbReference>
<dbReference type="STRING" id="1419482.SAMN05444266_104339"/>